<dbReference type="InterPro" id="IPR018334">
    <property type="entry name" value="ArsR_HTH"/>
</dbReference>
<name>A0AAV3X7Z5_9CYAN</name>
<dbReference type="InterPro" id="IPR036390">
    <property type="entry name" value="WH_DNA-bd_sf"/>
</dbReference>
<dbReference type="InterPro" id="IPR036388">
    <property type="entry name" value="WH-like_DNA-bd_sf"/>
</dbReference>
<keyword evidence="6" id="KW-1185">Reference proteome</keyword>
<dbReference type="Pfam" id="PF01022">
    <property type="entry name" value="HTH_5"/>
    <property type="match status" value="1"/>
</dbReference>
<dbReference type="AlphaFoldDB" id="A0AAV3X7Z5"/>
<dbReference type="GO" id="GO:0003700">
    <property type="term" value="F:DNA-binding transcription factor activity"/>
    <property type="evidence" value="ECO:0007669"/>
    <property type="project" value="InterPro"/>
</dbReference>
<accession>A0AAV3X7Z5</accession>
<dbReference type="NCBIfam" id="NF033788">
    <property type="entry name" value="HTH_metalloreg"/>
    <property type="match status" value="1"/>
</dbReference>
<dbReference type="EMBL" id="BLAY01000012">
    <property type="protein sequence ID" value="GET36352.1"/>
    <property type="molecule type" value="Genomic_DNA"/>
</dbReference>
<comment type="caution">
    <text evidence="5">The sequence shown here is derived from an EMBL/GenBank/DDBJ whole genome shotgun (WGS) entry which is preliminary data.</text>
</comment>
<dbReference type="PROSITE" id="PS50987">
    <property type="entry name" value="HTH_ARSR_2"/>
    <property type="match status" value="1"/>
</dbReference>
<dbReference type="InterPro" id="IPR001845">
    <property type="entry name" value="HTH_ArsR_DNA-bd_dom"/>
</dbReference>
<gene>
    <name evidence="5" type="ORF">MiSe_11010</name>
</gene>
<dbReference type="PROSITE" id="PS00846">
    <property type="entry name" value="HTH_ARSR_1"/>
    <property type="match status" value="1"/>
</dbReference>
<proteinExistence type="predicted"/>
<dbReference type="SMART" id="SM00418">
    <property type="entry name" value="HTH_ARSR"/>
    <property type="match status" value="1"/>
</dbReference>
<dbReference type="PANTHER" id="PTHR43132">
    <property type="entry name" value="ARSENICAL RESISTANCE OPERON REPRESSOR ARSR-RELATED"/>
    <property type="match status" value="1"/>
</dbReference>
<dbReference type="InterPro" id="IPR051011">
    <property type="entry name" value="Metal_resp_trans_reg"/>
</dbReference>
<evidence type="ECO:0000313" key="6">
    <source>
        <dbReference type="Proteomes" id="UP001050975"/>
    </source>
</evidence>
<protein>
    <submittedName>
        <fullName evidence="5">Transcriptional regulator, smtB homolog</fullName>
    </submittedName>
</protein>
<dbReference type="Gene3D" id="1.10.10.10">
    <property type="entry name" value="Winged helix-like DNA-binding domain superfamily/Winged helix DNA-binding domain"/>
    <property type="match status" value="1"/>
</dbReference>
<feature type="domain" description="HTH arsR-type" evidence="4">
    <location>
        <begin position="42"/>
        <end position="136"/>
    </location>
</feature>
<dbReference type="GO" id="GO:0003677">
    <property type="term" value="F:DNA binding"/>
    <property type="evidence" value="ECO:0007669"/>
    <property type="project" value="UniProtKB-KW"/>
</dbReference>
<evidence type="ECO:0000256" key="1">
    <source>
        <dbReference type="ARBA" id="ARBA00023015"/>
    </source>
</evidence>
<dbReference type="InterPro" id="IPR011991">
    <property type="entry name" value="ArsR-like_HTH"/>
</dbReference>
<sequence>MSANPAVEANITNSVEESEQLTCNPPHPVELSQVHHLKGQLLSTEKAQRMAEFFSLLGDANRLRILSILAVKERCVGDLAAALEMSESAVSHQMRVLRAMRLVSYRKQGRHVFYRLQDRHVLDLYHAVAEHLDETG</sequence>
<keyword evidence="3" id="KW-0804">Transcription</keyword>
<keyword evidence="1" id="KW-0805">Transcription regulation</keyword>
<evidence type="ECO:0000256" key="3">
    <source>
        <dbReference type="ARBA" id="ARBA00023163"/>
    </source>
</evidence>
<dbReference type="SUPFAM" id="SSF46785">
    <property type="entry name" value="Winged helix' DNA-binding domain"/>
    <property type="match status" value="1"/>
</dbReference>
<evidence type="ECO:0000313" key="5">
    <source>
        <dbReference type="EMBL" id="GET36352.1"/>
    </source>
</evidence>
<dbReference type="CDD" id="cd00090">
    <property type="entry name" value="HTH_ARSR"/>
    <property type="match status" value="1"/>
</dbReference>
<organism evidence="5 6">
    <name type="scientific">Microseira wollei NIES-4236</name>
    <dbReference type="NCBI Taxonomy" id="2530354"/>
    <lineage>
        <taxon>Bacteria</taxon>
        <taxon>Bacillati</taxon>
        <taxon>Cyanobacteriota</taxon>
        <taxon>Cyanophyceae</taxon>
        <taxon>Oscillatoriophycideae</taxon>
        <taxon>Aerosakkonematales</taxon>
        <taxon>Aerosakkonemataceae</taxon>
        <taxon>Microseira</taxon>
    </lineage>
</organism>
<evidence type="ECO:0000259" key="4">
    <source>
        <dbReference type="PROSITE" id="PS50987"/>
    </source>
</evidence>
<dbReference type="PRINTS" id="PR00778">
    <property type="entry name" value="HTHARSR"/>
</dbReference>
<reference evidence="5" key="1">
    <citation type="submission" date="2019-10" db="EMBL/GenBank/DDBJ databases">
        <title>Draft genome sequece of Microseira wollei NIES-4236.</title>
        <authorList>
            <person name="Yamaguchi H."/>
            <person name="Suzuki S."/>
            <person name="Kawachi M."/>
        </authorList>
    </citation>
    <scope>NUCLEOTIDE SEQUENCE</scope>
    <source>
        <strain evidence="5">NIES-4236</strain>
    </source>
</reference>
<dbReference type="Proteomes" id="UP001050975">
    <property type="component" value="Unassembled WGS sequence"/>
</dbReference>
<keyword evidence="2" id="KW-0238">DNA-binding</keyword>
<evidence type="ECO:0000256" key="2">
    <source>
        <dbReference type="ARBA" id="ARBA00023125"/>
    </source>
</evidence>
<dbReference type="RefSeq" id="WP_226575798.1">
    <property type="nucleotide sequence ID" value="NZ_BLAY01000012.1"/>
</dbReference>
<dbReference type="PANTHER" id="PTHR43132:SF6">
    <property type="entry name" value="HTH-TYPE TRANSCRIPTIONAL REPRESSOR CZRA"/>
    <property type="match status" value="1"/>
</dbReference>